<accession>A0A562VN28</accession>
<dbReference type="AlphaFoldDB" id="A0A562VN28"/>
<evidence type="ECO:0000313" key="1">
    <source>
        <dbReference type="EMBL" id="TWJ19309.1"/>
    </source>
</evidence>
<protein>
    <recommendedName>
        <fullName evidence="3">DUF86 domain-containing protein</fullName>
    </recommendedName>
</protein>
<sequence length="152" mass="17961">MALEDFEYLEEFLAKLKRARETLEYSYEKCRALGVKEIYDLEEQDRFESLTSKFARLADLIIKQAIKLIDILDLEEPPETIRDAINRAEKKGLVSSSLKFVEIRKLRNRIAHEYAESDDDIKSLYVGVLLNTPHLFDSVNRIMTYTEKYRQY</sequence>
<evidence type="ECO:0000313" key="2">
    <source>
        <dbReference type="Proteomes" id="UP000319449"/>
    </source>
</evidence>
<dbReference type="GO" id="GO:0004540">
    <property type="term" value="F:RNA nuclease activity"/>
    <property type="evidence" value="ECO:0007669"/>
    <property type="project" value="InterPro"/>
</dbReference>
<dbReference type="RefSeq" id="WP_145022041.1">
    <property type="nucleotide sequence ID" value="NZ_VLLN01000010.1"/>
</dbReference>
<dbReference type="GO" id="GO:0110001">
    <property type="term" value="C:toxin-antitoxin complex"/>
    <property type="evidence" value="ECO:0007669"/>
    <property type="project" value="InterPro"/>
</dbReference>
<proteinExistence type="predicted"/>
<dbReference type="GO" id="GO:0016787">
    <property type="term" value="F:hydrolase activity"/>
    <property type="evidence" value="ECO:0007669"/>
    <property type="project" value="UniProtKB-KW"/>
</dbReference>
<dbReference type="SUPFAM" id="SSF81593">
    <property type="entry name" value="Nucleotidyltransferase substrate binding subunit/domain"/>
    <property type="match status" value="1"/>
</dbReference>
<dbReference type="EMBL" id="VLLN01000010">
    <property type="protein sequence ID" value="TWJ19309.1"/>
    <property type="molecule type" value="Genomic_DNA"/>
</dbReference>
<comment type="caution">
    <text evidence="1">The sequence shown here is derived from an EMBL/GenBank/DDBJ whole genome shotgun (WGS) entry which is preliminary data.</text>
</comment>
<organism evidence="1 2">
    <name type="scientific">Geobacter argillaceus</name>
    <dbReference type="NCBI Taxonomy" id="345631"/>
    <lineage>
        <taxon>Bacteria</taxon>
        <taxon>Pseudomonadati</taxon>
        <taxon>Thermodesulfobacteriota</taxon>
        <taxon>Desulfuromonadia</taxon>
        <taxon>Geobacterales</taxon>
        <taxon>Geobacteraceae</taxon>
        <taxon>Geobacter</taxon>
    </lineage>
</organism>
<evidence type="ECO:0008006" key="3">
    <source>
        <dbReference type="Google" id="ProtNLM"/>
    </source>
</evidence>
<dbReference type="OrthoDB" id="13547at2"/>
<name>A0A562VN28_9BACT</name>
<keyword evidence="2" id="KW-1185">Reference proteome</keyword>
<dbReference type="Gene3D" id="1.20.120.330">
    <property type="entry name" value="Nucleotidyltransferases domain 2"/>
    <property type="match status" value="1"/>
</dbReference>
<gene>
    <name evidence="1" type="ORF">JN12_02000</name>
</gene>
<reference evidence="1 2" key="1">
    <citation type="submission" date="2019-07" db="EMBL/GenBank/DDBJ databases">
        <title>Genomic Encyclopedia of Archaeal and Bacterial Type Strains, Phase II (KMG-II): from individual species to whole genera.</title>
        <authorList>
            <person name="Goeker M."/>
        </authorList>
    </citation>
    <scope>NUCLEOTIDE SEQUENCE [LARGE SCALE GENOMIC DNA]</scope>
    <source>
        <strain evidence="1 2">ATCC BAA-1139</strain>
    </source>
</reference>
<dbReference type="Proteomes" id="UP000319449">
    <property type="component" value="Unassembled WGS sequence"/>
</dbReference>